<name>A0A173LNT3_9ACTN</name>
<dbReference type="GO" id="GO:0005524">
    <property type="term" value="F:ATP binding"/>
    <property type="evidence" value="ECO:0007669"/>
    <property type="project" value="InterPro"/>
</dbReference>
<dbReference type="RefSeq" id="WP_082908537.1">
    <property type="nucleotide sequence ID" value="NZ_CP015961.1"/>
</dbReference>
<dbReference type="SUPFAM" id="SSF52540">
    <property type="entry name" value="P-loop containing nucleoside triphosphate hydrolases"/>
    <property type="match status" value="1"/>
</dbReference>
<evidence type="ECO:0000313" key="3">
    <source>
        <dbReference type="Proteomes" id="UP000186104"/>
    </source>
</evidence>
<feature type="domain" description="AAA+ ATPase" evidence="1">
    <location>
        <begin position="486"/>
        <end position="652"/>
    </location>
</feature>
<dbReference type="Pfam" id="PF07728">
    <property type="entry name" value="AAA_5"/>
    <property type="match status" value="1"/>
</dbReference>
<evidence type="ECO:0000313" key="2">
    <source>
        <dbReference type="EMBL" id="ANI92907.1"/>
    </source>
</evidence>
<dbReference type="STRING" id="499555.BJL86_2140"/>
<accession>A0A173LNT3</accession>
<dbReference type="SMART" id="SM00382">
    <property type="entry name" value="AAA"/>
    <property type="match status" value="1"/>
</dbReference>
<keyword evidence="3" id="KW-1185">Reference proteome</keyword>
<protein>
    <submittedName>
        <fullName evidence="2">5-methylcytosine-specific restriction enzyme B</fullName>
    </submittedName>
</protein>
<dbReference type="CDD" id="cd00009">
    <property type="entry name" value="AAA"/>
    <property type="match status" value="1"/>
</dbReference>
<gene>
    <name evidence="2" type="ORF">BJL86_2140</name>
</gene>
<dbReference type="InterPro" id="IPR027417">
    <property type="entry name" value="P-loop_NTPase"/>
</dbReference>
<dbReference type="PANTHER" id="PTHR37291:SF1">
    <property type="entry name" value="TYPE IV METHYL-DIRECTED RESTRICTION ENZYME ECOKMCRB SUBUNIT"/>
    <property type="match status" value="1"/>
</dbReference>
<reference evidence="2 3" key="1">
    <citation type="submission" date="2016-06" db="EMBL/GenBank/DDBJ databases">
        <title>Complete genome sequence of a saline-alkali tolerant type strain Dietzia timorensis ID05-A0528T.</title>
        <authorList>
            <person name="Wu X."/>
        </authorList>
    </citation>
    <scope>NUCLEOTIDE SEQUENCE [LARGE SCALE GENOMIC DNA]</scope>
    <source>
        <strain evidence="2 3">ID05-A0528</strain>
    </source>
</reference>
<dbReference type="EMBL" id="CP015961">
    <property type="protein sequence ID" value="ANI92907.1"/>
    <property type="molecule type" value="Genomic_DNA"/>
</dbReference>
<dbReference type="InterPro" id="IPR052934">
    <property type="entry name" value="Methyl-DNA_Rec/Restrict_Enz"/>
</dbReference>
<dbReference type="KEGG" id="dtm:BJL86_2140"/>
<dbReference type="PANTHER" id="PTHR37291">
    <property type="entry name" value="5-METHYLCYTOSINE-SPECIFIC RESTRICTION ENZYME B"/>
    <property type="match status" value="1"/>
</dbReference>
<proteinExistence type="predicted"/>
<dbReference type="REBASE" id="154005">
    <property type="entry name" value="Dti528McrBCP"/>
</dbReference>
<dbReference type="AlphaFoldDB" id="A0A173LNT3"/>
<dbReference type="Proteomes" id="UP000186104">
    <property type="component" value="Chromosome"/>
</dbReference>
<dbReference type="InterPro" id="IPR003593">
    <property type="entry name" value="AAA+_ATPase"/>
</dbReference>
<dbReference type="Gene3D" id="3.40.50.300">
    <property type="entry name" value="P-loop containing nucleotide triphosphate hydrolases"/>
    <property type="match status" value="1"/>
</dbReference>
<organism evidence="2 3">
    <name type="scientific">Dietzia timorensis</name>
    <dbReference type="NCBI Taxonomy" id="499555"/>
    <lineage>
        <taxon>Bacteria</taxon>
        <taxon>Bacillati</taxon>
        <taxon>Actinomycetota</taxon>
        <taxon>Actinomycetes</taxon>
        <taxon>Mycobacteriales</taxon>
        <taxon>Dietziaceae</taxon>
        <taxon>Dietzia</taxon>
    </lineage>
</organism>
<dbReference type="OrthoDB" id="9781481at2"/>
<sequence>MTQGAHERPTGPAPEIETAAWQVLGPALRIGQSAFEPDLYTFTPEVAEELIRLLDAEPAEQPQDAGAAKNADVLRSPVMQTLQEQLEGAQHPVIILAAELLYIQQLPLSTVTSRLKRSRVGEVLSWTEPKLAIPAPLLAALDEKGPLTGGLGFNVQIREHLRWLASFIVHWAEVDEATRDAALSDPWEFQRVARSTPGDWRAIRYSLQYLAWPAFFQPIVKHEHKTKIRDAFADLIGGPSGIDELDIDQDLHRIGEQLASQMGGSVDWYRGQVAQRWQRYQNDHSRRAWLVRPGRAGAQTAAQWVSQNRIAVPATHLPRIPAHASRMEVSQAVEQGYPHHDYQARFQLTAEIFTFLSRMNPQDVVATIAGGKLHMGTLTDDLGYVDDGGQQLERSVRWVSATMDVDQLDSPLSELIAEPGSVVDLTDALDPLLAFMHPGHHSSEVAPGEAPAAGKIPELPEITDEFADSLRMSRKELQDYVDTLQSRQQIVLYGPPGTGKTYLALELARFLAGPDDPSRVQLVQFHPSYSYEDFFEGYRPTLTDDGQPAFSLQAGPLRRQAARASSEAGRGHPNFLIIDEMNRADLARVFGEMYFLLEYRDRTVLPQYSPDNSFRLPRNLFIIGTMNTADRSIAMVDAAIRRRFSFIELHPDEAPVAGLLRRKFKAEGKNTEPADLLDALNAEIDEADRDLRIGPSYLMRDEAQTDEGLEKIWQLDLLPLLDEHYYGRLTRSEVRERFGLEALRRSLKKK</sequence>
<dbReference type="GO" id="GO:0016887">
    <property type="term" value="F:ATP hydrolysis activity"/>
    <property type="evidence" value="ECO:0007669"/>
    <property type="project" value="InterPro"/>
</dbReference>
<evidence type="ECO:0000259" key="1">
    <source>
        <dbReference type="SMART" id="SM00382"/>
    </source>
</evidence>
<dbReference type="InterPro" id="IPR011704">
    <property type="entry name" value="ATPase_dyneun-rel_AAA"/>
</dbReference>